<protein>
    <submittedName>
        <fullName evidence="3">DDE-type integrase/transposase/recombinase</fullName>
    </submittedName>
</protein>
<evidence type="ECO:0000259" key="1">
    <source>
        <dbReference type="PROSITE" id="PS50994"/>
    </source>
</evidence>
<comment type="caution">
    <text evidence="3">The sequence shown here is derived from an EMBL/GenBank/DDBJ whole genome shotgun (WGS) entry which is preliminary data.</text>
</comment>
<name>A0A973WZF5_9BRAD</name>
<evidence type="ECO:0000313" key="3">
    <source>
        <dbReference type="EMBL" id="NVL11995.1"/>
    </source>
</evidence>
<feature type="domain" description="Integrase catalytic" evidence="1">
    <location>
        <begin position="168"/>
        <end position="348"/>
    </location>
</feature>
<dbReference type="InterPro" id="IPR036397">
    <property type="entry name" value="RNaseH_sf"/>
</dbReference>
<dbReference type="Gene3D" id="3.30.420.10">
    <property type="entry name" value="Ribonuclease H-like superfamily/Ribonuclease H"/>
    <property type="match status" value="1"/>
</dbReference>
<dbReference type="RefSeq" id="WP_176529943.1">
    <property type="nucleotide sequence ID" value="NZ_CP088022.1"/>
</dbReference>
<dbReference type="SUPFAM" id="SSF53098">
    <property type="entry name" value="Ribonuclease H-like"/>
    <property type="match status" value="1"/>
</dbReference>
<proteinExistence type="predicted"/>
<evidence type="ECO:0000313" key="2">
    <source>
        <dbReference type="EMBL" id="NVL06037.1"/>
    </source>
</evidence>
<accession>A0A973WZF5</accession>
<sequence>MAGKISMGARREVVSAVMERYRSAGRAEKGRILDALCATTGWHRKHAVRALRPRATVGPRKVEAPRERKRRYGATVKDAMTALWEASDRVCGKRLKVMIPTLLPALEQHGRLQLGQADRDRVLAISAATIDRLLVDVKLVASGGRRRRAGFYSAIRREVPIRTFNDWNSPVPGFCEVDMVAHGGTSVAGSFIQTLTMVDVATGWTECLPLLTREGSLVVEAINSAQSLFPWLLRGVDFDNDSAFMNDVVVPWCREQKLEVTRSRAYKKNDQAFVEQKNGAVVRRLMGYGRFDGVETVRVMGRLYAAARLYVNFFQPSFKLKEKRREGAKVIKRYHPPSTPYERALAHPKVTAAVKKRLRDQYRSLDPVALLAEIRVTQEELGNRVDRRAGQARGLQPAHTSTLPATAATFAKTLGKTVTVGEPRATHRRTRRPYKTRVRMPSKLDPHIAAIEGWLAEQPQLTALAIVGRLSEKYPEEFGKRQHSIVQRLLRALRRRAAEQLVAQGPFGDATTAAPLPGVVDGSGYLGPDPPTAPLVEQAGKVTWRGRSIDIGSSSAMAPSG</sequence>
<dbReference type="GO" id="GO:0003676">
    <property type="term" value="F:nucleic acid binding"/>
    <property type="evidence" value="ECO:0007669"/>
    <property type="project" value="InterPro"/>
</dbReference>
<dbReference type="GO" id="GO:0015074">
    <property type="term" value="P:DNA integration"/>
    <property type="evidence" value="ECO:0007669"/>
    <property type="project" value="InterPro"/>
</dbReference>
<dbReference type="EMBL" id="JABWSX010000001">
    <property type="protein sequence ID" value="NVL06037.1"/>
    <property type="molecule type" value="Genomic_DNA"/>
</dbReference>
<dbReference type="InterPro" id="IPR001584">
    <property type="entry name" value="Integrase_cat-core"/>
</dbReference>
<dbReference type="PROSITE" id="PS50994">
    <property type="entry name" value="INTEGRASE"/>
    <property type="match status" value="1"/>
</dbReference>
<dbReference type="EMBL" id="JABWSX010000003">
    <property type="protein sequence ID" value="NVL11995.1"/>
    <property type="molecule type" value="Genomic_DNA"/>
</dbReference>
<gene>
    <name evidence="2" type="ORF">HU230_09950</name>
    <name evidence="3" type="ORF">HU230_41460</name>
</gene>
<dbReference type="AlphaFoldDB" id="A0A973WZF5"/>
<dbReference type="InterPro" id="IPR012337">
    <property type="entry name" value="RNaseH-like_sf"/>
</dbReference>
<reference evidence="3" key="1">
    <citation type="submission" date="2020-06" db="EMBL/GenBank/DDBJ databases">
        <title>Whole Genome Sequence of Bradyrhizobium sp. Strain 66S1MB.</title>
        <authorList>
            <person name="Bromfield E."/>
            <person name="Cloutier S."/>
        </authorList>
    </citation>
    <scope>NUCLEOTIDE SEQUENCE</scope>
    <source>
        <strain evidence="3">66S1MB</strain>
    </source>
</reference>
<organism evidence="3">
    <name type="scientific">Bradyrhizobium quebecense</name>
    <dbReference type="NCBI Taxonomy" id="2748629"/>
    <lineage>
        <taxon>Bacteria</taxon>
        <taxon>Pseudomonadati</taxon>
        <taxon>Pseudomonadota</taxon>
        <taxon>Alphaproteobacteria</taxon>
        <taxon>Hyphomicrobiales</taxon>
        <taxon>Nitrobacteraceae</taxon>
        <taxon>Bradyrhizobium</taxon>
    </lineage>
</organism>